<dbReference type="EMBL" id="AJWK01017010">
    <property type="status" value="NOT_ANNOTATED_CDS"/>
    <property type="molecule type" value="Genomic_DNA"/>
</dbReference>
<dbReference type="SUPFAM" id="SSF53335">
    <property type="entry name" value="S-adenosyl-L-methionine-dependent methyltransferases"/>
    <property type="match status" value="1"/>
</dbReference>
<dbReference type="Pfam" id="PF01728">
    <property type="entry name" value="FtsJ"/>
    <property type="match status" value="1"/>
</dbReference>
<reference evidence="4" key="1">
    <citation type="submission" date="2012-05" db="EMBL/GenBank/DDBJ databases">
        <title>Whole Genome Assembly of Lutzomyia longipalpis.</title>
        <authorList>
            <person name="Richards S."/>
            <person name="Qu C."/>
            <person name="Dillon R."/>
            <person name="Worley K."/>
            <person name="Scherer S."/>
            <person name="Batterton M."/>
            <person name="Taylor A."/>
            <person name="Hawes A."/>
            <person name="Hernandez B."/>
            <person name="Kovar C."/>
            <person name="Mandapat C."/>
            <person name="Pham C."/>
            <person name="Qu C."/>
            <person name="Jing C."/>
            <person name="Bess C."/>
            <person name="Bandaranaike D."/>
            <person name="Ngo D."/>
            <person name="Ongeri F."/>
            <person name="Arias F."/>
            <person name="Lara F."/>
            <person name="Weissenberger G."/>
            <person name="Kamau G."/>
            <person name="Han H."/>
            <person name="Shen H."/>
            <person name="Dinh H."/>
            <person name="Khalil I."/>
            <person name="Jones J."/>
            <person name="Shafer J."/>
            <person name="Jayaseelan J."/>
            <person name="Quiroz J."/>
            <person name="Blankenburg K."/>
            <person name="Nguyen L."/>
            <person name="Jackson L."/>
            <person name="Francisco L."/>
            <person name="Tang L.-Y."/>
            <person name="Pu L.-L."/>
            <person name="Perales L."/>
            <person name="Lorensuhewa L."/>
            <person name="Munidasa M."/>
            <person name="Coyle M."/>
            <person name="Taylor M."/>
            <person name="Puazo M."/>
            <person name="Firestine M."/>
            <person name="Scheel M."/>
            <person name="Javaid M."/>
            <person name="Wang M."/>
            <person name="Li M."/>
            <person name="Tabassum N."/>
            <person name="Saada N."/>
            <person name="Osuji N."/>
            <person name="Aqrawi P."/>
            <person name="Fu Q."/>
            <person name="Thornton R."/>
            <person name="Raj R."/>
            <person name="Goodspeed R."/>
            <person name="Mata R."/>
            <person name="Najjar R."/>
            <person name="Gubbala S."/>
            <person name="Lee S."/>
            <person name="Denson S."/>
            <person name="Patil S."/>
            <person name="Macmil S."/>
            <person name="Qi S."/>
            <person name="Matskevitch T."/>
            <person name="Palculict T."/>
            <person name="Mathew T."/>
            <person name="Vee V."/>
            <person name="Velamala V."/>
            <person name="Korchina V."/>
            <person name="Cai W."/>
            <person name="Liu W."/>
            <person name="Dai W."/>
            <person name="Zou X."/>
            <person name="Zhu Y."/>
            <person name="Zhang Y."/>
            <person name="Wu Y.-Q."/>
            <person name="Xin Y."/>
            <person name="Nazarath L."/>
            <person name="Kovar C."/>
            <person name="Han Y."/>
            <person name="Muzny D."/>
            <person name="Gibbs R."/>
        </authorList>
    </citation>
    <scope>NUCLEOTIDE SEQUENCE [LARGE SCALE GENOMIC DNA]</scope>
    <source>
        <strain evidence="4">Jacobina</strain>
    </source>
</reference>
<evidence type="ECO:0000313" key="2">
    <source>
        <dbReference type="EMBL" id="MBC1170010.1"/>
    </source>
</evidence>
<reference evidence="3" key="3">
    <citation type="submission" date="2020-05" db="UniProtKB">
        <authorList>
            <consortium name="EnsemblMetazoa"/>
        </authorList>
    </citation>
    <scope>IDENTIFICATION</scope>
    <source>
        <strain evidence="3">Jacobina</strain>
    </source>
</reference>
<dbReference type="InterPro" id="IPR029063">
    <property type="entry name" value="SAM-dependent_MTases_sf"/>
</dbReference>
<keyword evidence="4" id="KW-1185">Reference proteome</keyword>
<keyword evidence="2" id="KW-0489">Methyltransferase</keyword>
<sequence>MLHSHPEPFLNDSLERLFCKKYLFARQAHWKLPEVDVLFTQKNFQDTHLQEAKQRLNSVKSKLNDVELEVWSTHTFNQSPSPEIIYRIRHGFNVEFVTQAWTKFYECLGSFCLIPDVEETQQPLNTVHLCEAPGAFVVALNHFLKTHRKRIKEWSWCASTLNVYYEDAPDCQEELVSHLHLAETVAALRILALGGCFVLKMFTFFESSSICLIYLLTCIFKSVTVFKPVTSKGGNSEVYVICEYLENRLNEDFLEKMFKNISNRNAAFFPAVQLPRDFLQQLYACTGMFSKWQIDVIEGNIATFDRDNIDKMSEDLVNFKQAAFFEFCKRYKLENLPEKARITKPNVVPSYMRSSPRITEGSYTER</sequence>
<dbReference type="PANTHER" id="PTHR16121">
    <property type="entry name" value="CAP-SPECIFIC MRNA (NUCLEOSIDE-2'-O-)-METHYLTRANSFERASE 1-RELATED"/>
    <property type="match status" value="1"/>
</dbReference>
<dbReference type="VEuPathDB" id="VectorBase:LLOJ005363"/>
<proteinExistence type="predicted"/>
<dbReference type="VEuPathDB" id="VectorBase:LLONM1_009826"/>
<feature type="domain" description="Ribosomal RNA methyltransferase FtsJ" evidence="1">
    <location>
        <begin position="173"/>
        <end position="243"/>
    </location>
</feature>
<name>A0A1B0CL76_LUTLO</name>
<keyword evidence="2" id="KW-0808">Transferase</keyword>
<dbReference type="GO" id="GO:0005737">
    <property type="term" value="C:cytoplasm"/>
    <property type="evidence" value="ECO:0007669"/>
    <property type="project" value="TreeGrafter"/>
</dbReference>
<evidence type="ECO:0000259" key="1">
    <source>
        <dbReference type="Pfam" id="PF01728"/>
    </source>
</evidence>
<dbReference type="InterPro" id="IPR002877">
    <property type="entry name" value="RNA_MeTrfase_FtsJ_dom"/>
</dbReference>
<dbReference type="EnsemblMetazoa" id="LLOJ005363-RA">
    <property type="protein sequence ID" value="LLOJ005363-PA"/>
    <property type="gene ID" value="LLOJ005363"/>
</dbReference>
<dbReference type="Proteomes" id="UP000092461">
    <property type="component" value="Unassembled WGS sequence"/>
</dbReference>
<organism evidence="3 4">
    <name type="scientific">Lutzomyia longipalpis</name>
    <name type="common">Sand fly</name>
    <dbReference type="NCBI Taxonomy" id="7200"/>
    <lineage>
        <taxon>Eukaryota</taxon>
        <taxon>Metazoa</taxon>
        <taxon>Ecdysozoa</taxon>
        <taxon>Arthropoda</taxon>
        <taxon>Hexapoda</taxon>
        <taxon>Insecta</taxon>
        <taxon>Pterygota</taxon>
        <taxon>Neoptera</taxon>
        <taxon>Endopterygota</taxon>
        <taxon>Diptera</taxon>
        <taxon>Nematocera</taxon>
        <taxon>Psychodoidea</taxon>
        <taxon>Psychodidae</taxon>
        <taxon>Lutzomyia</taxon>
        <taxon>Lutzomyia</taxon>
    </lineage>
</organism>
<dbReference type="GO" id="GO:0006370">
    <property type="term" value="P:7-methylguanosine mRNA capping"/>
    <property type="evidence" value="ECO:0007669"/>
    <property type="project" value="TreeGrafter"/>
</dbReference>
<dbReference type="GO" id="GO:0032259">
    <property type="term" value="P:methylation"/>
    <property type="evidence" value="ECO:0007669"/>
    <property type="project" value="UniProtKB-KW"/>
</dbReference>
<dbReference type="PANTHER" id="PTHR16121:SF2">
    <property type="entry name" value="CAP-SPECIFIC MRNA (NUCLEOSIDE-2'-O-)-METHYLTRANSFERASE 2"/>
    <property type="match status" value="1"/>
</dbReference>
<dbReference type="GO" id="GO:0004483">
    <property type="term" value="F:methyltransferase cap1 activity"/>
    <property type="evidence" value="ECO:0007669"/>
    <property type="project" value="UniProtKB-ARBA"/>
</dbReference>
<dbReference type="AlphaFoldDB" id="A0A1B0CL76"/>
<accession>A0A1B0CL76</accession>
<dbReference type="EMBL" id="GITU01001307">
    <property type="protein sequence ID" value="MBC1170010.1"/>
    <property type="molecule type" value="Transcribed_RNA"/>
</dbReference>
<dbReference type="Gene3D" id="3.40.50.12760">
    <property type="match status" value="1"/>
</dbReference>
<evidence type="ECO:0000313" key="4">
    <source>
        <dbReference type="Proteomes" id="UP000092461"/>
    </source>
</evidence>
<protein>
    <submittedName>
        <fullName evidence="2">Putative cap-specific mrna nucleoside-2'-o--methyltransferase 2 isoform x3</fullName>
    </submittedName>
</protein>
<dbReference type="InterPro" id="IPR050851">
    <property type="entry name" value="mRNA_Cap_2O-Ribose_MeTrfase"/>
</dbReference>
<dbReference type="GO" id="GO:0005634">
    <property type="term" value="C:nucleus"/>
    <property type="evidence" value="ECO:0007669"/>
    <property type="project" value="TreeGrafter"/>
</dbReference>
<evidence type="ECO:0000313" key="3">
    <source>
        <dbReference type="EnsemblMetazoa" id="LLOJ005363-PA"/>
    </source>
</evidence>
<reference evidence="2" key="2">
    <citation type="journal article" date="2020" name="BMC">
        <title>Leishmania infection induces a limited differential gene expression in the sand fly midgut.</title>
        <authorList>
            <person name="Coutinho-Abreu I.V."/>
            <person name="Serafim T.D."/>
            <person name="Meneses C."/>
            <person name="Kamhawi S."/>
            <person name="Oliveira F."/>
            <person name="Valenzuela J.G."/>
        </authorList>
    </citation>
    <scope>NUCLEOTIDE SEQUENCE</scope>
    <source>
        <strain evidence="2">Jacobina</strain>
        <tissue evidence="2">Midgut</tissue>
    </source>
</reference>